<keyword evidence="1" id="KW-1133">Transmembrane helix</keyword>
<evidence type="ECO:0000313" key="3">
    <source>
        <dbReference type="Proteomes" id="UP000092596"/>
    </source>
</evidence>
<proteinExistence type="predicted"/>
<dbReference type="RefSeq" id="WP_065248448.1">
    <property type="nucleotide sequence ID" value="NZ_CP012117.1"/>
</dbReference>
<feature type="transmembrane region" description="Helical" evidence="1">
    <location>
        <begin position="20"/>
        <end position="48"/>
    </location>
</feature>
<keyword evidence="1" id="KW-0812">Transmembrane</keyword>
<feature type="transmembrane region" description="Helical" evidence="1">
    <location>
        <begin position="68"/>
        <end position="94"/>
    </location>
</feature>
<reference evidence="2 3" key="1">
    <citation type="submission" date="2015-06" db="EMBL/GenBank/DDBJ databases">
        <title>Investigation of pathophysiology for high-risk pregnancy and development of treatment modality based on it.</title>
        <authorList>
            <person name="Kim B.-C."/>
            <person name="Lim S."/>
        </authorList>
    </citation>
    <scope>NUCLEOTIDE SEQUENCE [LARGE SCALE GENOMIC DNA]</scope>
    <source>
        <strain evidence="2 3">AD1-86</strain>
    </source>
</reference>
<gene>
    <name evidence="2" type="ORF">DAD186_19130</name>
</gene>
<evidence type="ECO:0000256" key="1">
    <source>
        <dbReference type="SAM" id="Phobius"/>
    </source>
</evidence>
<organism evidence="2 3">
    <name type="scientific">Dermabacter vaginalis</name>
    <dbReference type="NCBI Taxonomy" id="1630135"/>
    <lineage>
        <taxon>Bacteria</taxon>
        <taxon>Bacillati</taxon>
        <taxon>Actinomycetota</taxon>
        <taxon>Actinomycetes</taxon>
        <taxon>Micrococcales</taxon>
        <taxon>Dermabacteraceae</taxon>
        <taxon>Dermabacter</taxon>
    </lineage>
</organism>
<feature type="transmembrane region" description="Helical" evidence="1">
    <location>
        <begin position="162"/>
        <end position="189"/>
    </location>
</feature>
<keyword evidence="1" id="KW-0472">Membrane</keyword>
<dbReference type="STRING" id="1630135.DAD186_19130"/>
<accession>A0A1B0ZKL5</accession>
<protein>
    <recommendedName>
        <fullName evidence="4">DUF4386 domain-containing protein</fullName>
    </recommendedName>
</protein>
<feature type="transmembrane region" description="Helical" evidence="1">
    <location>
        <begin position="114"/>
        <end position="142"/>
    </location>
</feature>
<dbReference type="AlphaFoldDB" id="A0A1B0ZKL5"/>
<evidence type="ECO:0000313" key="2">
    <source>
        <dbReference type="EMBL" id="ANP28463.1"/>
    </source>
</evidence>
<dbReference type="Proteomes" id="UP000092596">
    <property type="component" value="Chromosome"/>
</dbReference>
<dbReference type="KEGG" id="dva:DAD186_19130"/>
<evidence type="ECO:0008006" key="4">
    <source>
        <dbReference type="Google" id="ProtNLM"/>
    </source>
</evidence>
<sequence length="210" mass="22079">MNAPPTKISIRNHVGPARVWVLLSSIAFALLVLAPGVGVALLLFPVFIEDPPDTMPAFRGVNTLTYTVVRSVLVCVVAALAANVLVMLAAPAVVRAIKRCPTPSAARFGTISAIVFGAGLLLNAAVWGLALGPFVLSFFPALQGASGSLGKVSSQAFEKLPLLSWIFMLGPFFVDWVRFLLMMVAGIVVSQAKQPSSAQPGEALTAQEPR</sequence>
<dbReference type="EMBL" id="CP012117">
    <property type="protein sequence ID" value="ANP28463.1"/>
    <property type="molecule type" value="Genomic_DNA"/>
</dbReference>
<name>A0A1B0ZKL5_9MICO</name>